<dbReference type="SUPFAM" id="SSF56112">
    <property type="entry name" value="Protein kinase-like (PK-like)"/>
    <property type="match status" value="2"/>
</dbReference>
<sequence length="1570" mass="176605">MESSEDRQQLEITALKSIYDENFLECPPPKAWKGAPRLPEFIIRVRHRDEENTSKIYFHLHIKFPKTYPTLATPIFTVQQPILGLKPHHIAKISSIVHAEAQKLKGTEAVFQVVEAAQDWLENNVTPPVEPIGSLATEMIRRALEEEQAKRQREEAEAEEQHEREARRALELEEQIRADAERQQQERERLFQARKRAFSDATEVPEAGEGTTPTETFSEKIEWQGVTFSKVRLFHPQKECLGTVWQAEPVNEDARTAIRLELLVVSFDSRYYSTTQGRKKLKSLESEIRRLTSIRHANLLAVLAVRLILPNNSDFPRLLVLCERRPAVTLRDMLDDCDSLREDRASDYLTQILSALNAIHSVDVVHRGLALQFVGLEAGDRPGESKRVKLFKVGYHVRLVDMNRSEPFCASQDGRWEDRYVPEGWLPKDAVESPLVYTRGRDLHCAGVILLQMLLGWNVMDQYSDIHSALTSAPMSASMQLHALNMLVPTKRNVTAHSLLADMAGIAFGNALRSPAIAINGAGPKTPTLQGISSSPESDYFRGPPPSARSHVSRWKEDWEELELLGRGAFGSVVKARNKIDSRIYAVKKIRLRASQSDQKIFREVTALARLYHRYIVRYYTTWVETSENVSLAGSAVGSSAGTSIPDGHSDDDSTAGDMEMSDPFRIDLNELGSSSAEDRHSFPSIHFTRSATPELSESDPSDEDIFGDEDGLFVSRMKVVKKAPTPVPTVSRTLYIQMEFVERQTLKERIAEGLSEEEAWRLFQQILDALVHMSSMNILHRDIKLTNIFIDGKGDCKIGDFGLATSSLAAVDPSDVSTNISTDADMTLDVGTRLYIAPEVQSSKGRPRGQNHAKADMYSLGIVFFEMNYMFSTGSERIVVIEGLRKPGIVFPSGWDVPRSRQRKIITWLLQHDPDERPTALELSQSPLLPPKVEDAYYKDALRKMVEPDSVHRQSVLATLFSQTTKASRGFLYDSEELPEHATLNGIVHDRMVQIFRLHGAVDMEPPLLLPVVNPEDDGSHAMFLDCNGEVVALPNNALAPFARLAARINIRRIKRYHIGDVYRPDLVAGHPKATKTAVFDIITQDVLTGPSAAVAEAISVVNECIDSFANLDKYEIHLSHTTIYEAVFEQIPSELRPDVLKLLVQSDATRSQKRPLLTKKGLSRMVIDELEILTEMDEDIDALLIKLDKVSPQFSIKIADAIREIKSTVQFANATGVHRPIYFHPLFMMKDPVQHFNGICFEVVRGQQKRPDVLAVGGRYDHVINKFSPAKTKVEGSCAVAVQISLEKIAVALASFQSAALKTMLKERRSYGYWSPRRCDVYVVSHQEGYLSDRLEITSLLWKNNISADMMYEFGMLTVEHENVIEQCSREGILFIIYPRPRTARRDQPAFKVKSVLKGTEYEVSRQELVAFLHQQIAEQKRMDASMSGAPLVSESSHSFGAPKEVAGSVDVQLILPTDAKKQRKQTKQMFLDRAFEFGLELKNTASQSGIPTVAVDVPNTVFEEMIKNTGWVTDEDAWKAIAASFPPQHSAYAHQVREAIIKRKADGCKFLILFAVREERAFLLTLN</sequence>
<evidence type="ECO:0000256" key="1">
    <source>
        <dbReference type="ARBA" id="ARBA00012513"/>
    </source>
</evidence>
<evidence type="ECO:0000313" key="17">
    <source>
        <dbReference type="Proteomes" id="UP000186601"/>
    </source>
</evidence>
<evidence type="ECO:0000256" key="11">
    <source>
        <dbReference type="PIRSR" id="PIRSR000660-2"/>
    </source>
</evidence>
<accession>A0A2R6S4V6</accession>
<protein>
    <recommendedName>
        <fullName evidence="1">non-specific serine/threonine protein kinase</fullName>
        <ecNumber evidence="1">2.7.11.1</ecNumber>
    </recommendedName>
</protein>
<reference evidence="16 17" key="1">
    <citation type="submission" date="2018-02" db="EMBL/GenBank/DDBJ databases">
        <title>Genome sequence of the basidiomycete white-rot fungus Phlebia centrifuga.</title>
        <authorList>
            <person name="Granchi Z."/>
            <person name="Peng M."/>
            <person name="de Vries R.P."/>
            <person name="Hilden K."/>
            <person name="Makela M.R."/>
            <person name="Grigoriev I."/>
            <person name="Riley R."/>
        </authorList>
    </citation>
    <scope>NUCLEOTIDE SEQUENCE [LARGE SCALE GENOMIC DNA]</scope>
    <source>
        <strain evidence="16 17">FBCC195</strain>
    </source>
</reference>
<dbReference type="PIRSF" id="PIRSF000660">
    <property type="entry name" value="Ser/Thr_PK_GCN2"/>
    <property type="match status" value="1"/>
</dbReference>
<dbReference type="InterPro" id="IPR011009">
    <property type="entry name" value="Kinase-like_dom_sf"/>
</dbReference>
<comment type="catalytic activity">
    <reaction evidence="9">
        <text>L-seryl-[protein] + ATP = O-phospho-L-seryl-[protein] + ADP + H(+)</text>
        <dbReference type="Rhea" id="RHEA:17989"/>
        <dbReference type="Rhea" id="RHEA-COMP:9863"/>
        <dbReference type="Rhea" id="RHEA-COMP:11604"/>
        <dbReference type="ChEBI" id="CHEBI:15378"/>
        <dbReference type="ChEBI" id="CHEBI:29999"/>
        <dbReference type="ChEBI" id="CHEBI:30616"/>
        <dbReference type="ChEBI" id="CHEBI:83421"/>
        <dbReference type="ChEBI" id="CHEBI:456216"/>
        <dbReference type="EC" id="2.7.11.1"/>
    </reaction>
</comment>
<dbReference type="STRING" id="98765.A0A2R6S4V6"/>
<dbReference type="GO" id="GO:0005524">
    <property type="term" value="F:ATP binding"/>
    <property type="evidence" value="ECO:0007669"/>
    <property type="project" value="UniProtKB-UniRule"/>
</dbReference>
<dbReference type="OrthoDB" id="341578at2759"/>
<dbReference type="Pfam" id="PF05773">
    <property type="entry name" value="RWD"/>
    <property type="match status" value="1"/>
</dbReference>
<dbReference type="EMBL" id="MLYV02000068">
    <property type="protein sequence ID" value="PSS37285.1"/>
    <property type="molecule type" value="Genomic_DNA"/>
</dbReference>
<dbReference type="Gene3D" id="3.10.110.10">
    <property type="entry name" value="Ubiquitin Conjugating Enzyme"/>
    <property type="match status" value="1"/>
</dbReference>
<dbReference type="SUPFAM" id="SSF55681">
    <property type="entry name" value="Class II aaRS and biotin synthetases"/>
    <property type="match status" value="1"/>
</dbReference>
<dbReference type="GO" id="GO:1990625">
    <property type="term" value="P:negative regulation of cytoplasmic translational initiation in response to stress"/>
    <property type="evidence" value="ECO:0007669"/>
    <property type="project" value="TreeGrafter"/>
</dbReference>
<evidence type="ECO:0000256" key="2">
    <source>
        <dbReference type="ARBA" id="ARBA00022527"/>
    </source>
</evidence>
<dbReference type="CDD" id="cd23823">
    <property type="entry name" value="RWD_GCN2"/>
    <property type="match status" value="1"/>
</dbReference>
<dbReference type="PROSITE" id="PS50011">
    <property type="entry name" value="PROTEIN_KINASE_DOM"/>
    <property type="match status" value="2"/>
</dbReference>
<dbReference type="Gene3D" id="3.40.50.800">
    <property type="entry name" value="Anticodon-binding domain"/>
    <property type="match status" value="1"/>
</dbReference>
<evidence type="ECO:0000259" key="14">
    <source>
        <dbReference type="PROSITE" id="PS50011"/>
    </source>
</evidence>
<dbReference type="InterPro" id="IPR006575">
    <property type="entry name" value="RWD_dom"/>
</dbReference>
<evidence type="ECO:0000256" key="5">
    <source>
        <dbReference type="ARBA" id="ARBA00022777"/>
    </source>
</evidence>
<keyword evidence="6 11" id="KW-0067">ATP-binding</keyword>
<comment type="catalytic activity">
    <reaction evidence="8">
        <text>L-threonyl-[protein] + ATP = O-phospho-L-threonyl-[protein] + ADP + H(+)</text>
        <dbReference type="Rhea" id="RHEA:46608"/>
        <dbReference type="Rhea" id="RHEA-COMP:11060"/>
        <dbReference type="Rhea" id="RHEA-COMP:11605"/>
        <dbReference type="ChEBI" id="CHEBI:15378"/>
        <dbReference type="ChEBI" id="CHEBI:30013"/>
        <dbReference type="ChEBI" id="CHEBI:30616"/>
        <dbReference type="ChEBI" id="CHEBI:61977"/>
        <dbReference type="ChEBI" id="CHEBI:456216"/>
        <dbReference type="EC" id="2.7.11.1"/>
    </reaction>
</comment>
<dbReference type="Pfam" id="PF00069">
    <property type="entry name" value="Pkinase"/>
    <property type="match status" value="3"/>
</dbReference>
<feature type="active site" description="Proton acceptor" evidence="10">
    <location>
        <position position="783"/>
    </location>
</feature>
<keyword evidence="4 11" id="KW-0547">Nucleotide-binding</keyword>
<evidence type="ECO:0000313" key="16">
    <source>
        <dbReference type="EMBL" id="PSS37285.1"/>
    </source>
</evidence>
<evidence type="ECO:0000259" key="15">
    <source>
        <dbReference type="PROSITE" id="PS50908"/>
    </source>
</evidence>
<dbReference type="PROSITE" id="PS00108">
    <property type="entry name" value="PROTEIN_KINASE_ST"/>
    <property type="match status" value="1"/>
</dbReference>
<feature type="domain" description="Protein kinase" evidence="14">
    <location>
        <begin position="559"/>
        <end position="930"/>
    </location>
</feature>
<dbReference type="GO" id="GO:0004694">
    <property type="term" value="F:eukaryotic translation initiation factor 2alpha kinase activity"/>
    <property type="evidence" value="ECO:0007669"/>
    <property type="project" value="InterPro"/>
</dbReference>
<proteinExistence type="inferred from homology"/>
<comment type="caution">
    <text evidence="16">The sequence shown here is derived from an EMBL/GenBank/DDBJ whole genome shotgun (WGS) entry which is preliminary data.</text>
</comment>
<dbReference type="CDD" id="cd14046">
    <property type="entry name" value="STKc_EIF2AK4_GCN2_rpt2"/>
    <property type="match status" value="1"/>
</dbReference>
<dbReference type="InterPro" id="IPR036621">
    <property type="entry name" value="Anticodon-bd_dom_sf"/>
</dbReference>
<dbReference type="SMART" id="SM00220">
    <property type="entry name" value="S_TKc"/>
    <property type="match status" value="1"/>
</dbReference>
<evidence type="ECO:0000256" key="6">
    <source>
        <dbReference type="ARBA" id="ARBA00022840"/>
    </source>
</evidence>
<dbReference type="EC" id="2.7.11.1" evidence="1"/>
<feature type="compositionally biased region" description="Low complexity" evidence="13">
    <location>
        <begin position="635"/>
        <end position="644"/>
    </location>
</feature>
<dbReference type="PANTHER" id="PTHR11042:SF136">
    <property type="entry name" value="EIF-2-ALPHA KINASE GCN2"/>
    <property type="match status" value="1"/>
</dbReference>
<name>A0A2R6S4V6_9APHY</name>
<keyword evidence="17" id="KW-1185">Reference proteome</keyword>
<dbReference type="InterPro" id="IPR008271">
    <property type="entry name" value="Ser/Thr_kinase_AS"/>
</dbReference>
<dbReference type="PROSITE" id="PS00107">
    <property type="entry name" value="PROTEIN_KINASE_ATP"/>
    <property type="match status" value="1"/>
</dbReference>
<comment type="similarity">
    <text evidence="7">Belongs to the protein kinase superfamily. Ser/Thr protein kinase family. GCN2 subfamily.</text>
</comment>
<feature type="binding site" evidence="11">
    <location>
        <position position="588"/>
    </location>
    <ligand>
        <name>ATP</name>
        <dbReference type="ChEBI" id="CHEBI:30616"/>
    </ligand>
</feature>
<feature type="region of interest" description="Disordered" evidence="13">
    <location>
        <begin position="635"/>
        <end position="661"/>
    </location>
</feature>
<gene>
    <name evidence="16" type="ORF">PHLCEN_2v878</name>
</gene>
<feature type="domain" description="Protein kinase" evidence="14">
    <location>
        <begin position="201"/>
        <end position="506"/>
    </location>
</feature>
<evidence type="ECO:0000256" key="10">
    <source>
        <dbReference type="PIRSR" id="PIRSR000660-1"/>
    </source>
</evidence>
<keyword evidence="3" id="KW-0808">Transferase</keyword>
<dbReference type="InterPro" id="IPR016255">
    <property type="entry name" value="Gcn2"/>
</dbReference>
<dbReference type="InterPro" id="IPR024435">
    <property type="entry name" value="HisRS-related_dom"/>
</dbReference>
<dbReference type="SUPFAM" id="SSF54495">
    <property type="entry name" value="UBC-like"/>
    <property type="match status" value="1"/>
</dbReference>
<dbReference type="InterPro" id="IPR050339">
    <property type="entry name" value="CC_SR_Kinase"/>
</dbReference>
<dbReference type="InterPro" id="IPR000719">
    <property type="entry name" value="Prot_kinase_dom"/>
</dbReference>
<feature type="binding site" evidence="12">
    <location>
        <position position="589"/>
    </location>
    <ligand>
        <name>ATP</name>
        <dbReference type="ChEBI" id="CHEBI:30616"/>
    </ligand>
</feature>
<dbReference type="GO" id="GO:0000077">
    <property type="term" value="P:DNA damage checkpoint signaling"/>
    <property type="evidence" value="ECO:0007669"/>
    <property type="project" value="InterPro"/>
</dbReference>
<evidence type="ECO:0000256" key="9">
    <source>
        <dbReference type="ARBA" id="ARBA00048679"/>
    </source>
</evidence>
<feature type="region of interest" description="Disordered" evidence="13">
    <location>
        <begin position="146"/>
        <end position="166"/>
    </location>
</feature>
<feature type="domain" description="RWD" evidence="15">
    <location>
        <begin position="10"/>
        <end position="124"/>
    </location>
</feature>
<evidence type="ECO:0000256" key="8">
    <source>
        <dbReference type="ARBA" id="ARBA00047899"/>
    </source>
</evidence>
<evidence type="ECO:0000256" key="12">
    <source>
        <dbReference type="PROSITE-ProRule" id="PRU10141"/>
    </source>
</evidence>
<dbReference type="Proteomes" id="UP000186601">
    <property type="component" value="Unassembled WGS sequence"/>
</dbReference>
<evidence type="ECO:0000256" key="13">
    <source>
        <dbReference type="SAM" id="MobiDB-lite"/>
    </source>
</evidence>
<dbReference type="PROSITE" id="PS50908">
    <property type="entry name" value="RWD"/>
    <property type="match status" value="1"/>
</dbReference>
<dbReference type="Pfam" id="PF12745">
    <property type="entry name" value="HGTP_anticodon2"/>
    <property type="match status" value="1"/>
</dbReference>
<dbReference type="SMART" id="SM00591">
    <property type="entry name" value="RWD"/>
    <property type="match status" value="1"/>
</dbReference>
<dbReference type="InterPro" id="IPR041715">
    <property type="entry name" value="HisRS-like_core"/>
</dbReference>
<dbReference type="Gene3D" id="3.30.200.20">
    <property type="entry name" value="Phosphorylase Kinase, domain 1"/>
    <property type="match status" value="1"/>
</dbReference>
<keyword evidence="5" id="KW-0418">Kinase</keyword>
<dbReference type="Pfam" id="PF13393">
    <property type="entry name" value="tRNA-synt_His"/>
    <property type="match status" value="1"/>
</dbReference>
<dbReference type="GO" id="GO:0005634">
    <property type="term" value="C:nucleus"/>
    <property type="evidence" value="ECO:0007669"/>
    <property type="project" value="TreeGrafter"/>
</dbReference>
<evidence type="ECO:0000256" key="4">
    <source>
        <dbReference type="ARBA" id="ARBA00022741"/>
    </source>
</evidence>
<dbReference type="Gene3D" id="1.10.510.10">
    <property type="entry name" value="Transferase(Phosphotransferase) domain 1"/>
    <property type="match status" value="2"/>
</dbReference>
<dbReference type="Gene3D" id="3.30.930.10">
    <property type="entry name" value="Bira Bifunctional Protein, Domain 2"/>
    <property type="match status" value="1"/>
</dbReference>
<evidence type="ECO:0000256" key="3">
    <source>
        <dbReference type="ARBA" id="ARBA00022679"/>
    </source>
</evidence>
<dbReference type="InterPro" id="IPR016135">
    <property type="entry name" value="UBQ-conjugating_enzyme/RWD"/>
</dbReference>
<evidence type="ECO:0000256" key="7">
    <source>
        <dbReference type="ARBA" id="ARBA00037982"/>
    </source>
</evidence>
<organism evidence="16 17">
    <name type="scientific">Hermanssonia centrifuga</name>
    <dbReference type="NCBI Taxonomy" id="98765"/>
    <lineage>
        <taxon>Eukaryota</taxon>
        <taxon>Fungi</taxon>
        <taxon>Dikarya</taxon>
        <taxon>Basidiomycota</taxon>
        <taxon>Agaricomycotina</taxon>
        <taxon>Agaricomycetes</taxon>
        <taxon>Polyporales</taxon>
        <taxon>Meruliaceae</taxon>
        <taxon>Hermanssonia</taxon>
    </lineage>
</organism>
<dbReference type="InterPro" id="IPR017441">
    <property type="entry name" value="Protein_kinase_ATP_BS"/>
</dbReference>
<dbReference type="InterPro" id="IPR045864">
    <property type="entry name" value="aa-tRNA-synth_II/BPL/LPL"/>
</dbReference>
<keyword evidence="2" id="KW-0723">Serine/threonine-protein kinase</keyword>
<dbReference type="GO" id="GO:0005829">
    <property type="term" value="C:cytosol"/>
    <property type="evidence" value="ECO:0007669"/>
    <property type="project" value="TreeGrafter"/>
</dbReference>
<dbReference type="PANTHER" id="PTHR11042">
    <property type="entry name" value="EUKARYOTIC TRANSLATION INITIATION FACTOR 2-ALPHA KINASE EIF2-ALPHA KINASE -RELATED"/>
    <property type="match status" value="1"/>
</dbReference>
<feature type="binding site" evidence="11">
    <location>
        <begin position="565"/>
        <end position="573"/>
    </location>
    <ligand>
        <name>ATP</name>
        <dbReference type="ChEBI" id="CHEBI:30616"/>
    </ligand>
</feature>